<accession>A0A1Y3BA70</accession>
<organism evidence="2 3">
    <name type="scientific">Euroglyphus maynei</name>
    <name type="common">Mayne's house dust mite</name>
    <dbReference type="NCBI Taxonomy" id="6958"/>
    <lineage>
        <taxon>Eukaryota</taxon>
        <taxon>Metazoa</taxon>
        <taxon>Ecdysozoa</taxon>
        <taxon>Arthropoda</taxon>
        <taxon>Chelicerata</taxon>
        <taxon>Arachnida</taxon>
        <taxon>Acari</taxon>
        <taxon>Acariformes</taxon>
        <taxon>Sarcoptiformes</taxon>
        <taxon>Astigmata</taxon>
        <taxon>Psoroptidia</taxon>
        <taxon>Analgoidea</taxon>
        <taxon>Pyroglyphidae</taxon>
        <taxon>Pyroglyphinae</taxon>
        <taxon>Euroglyphus</taxon>
    </lineage>
</organism>
<keyword evidence="3" id="KW-1185">Reference proteome</keyword>
<reference evidence="2 3" key="1">
    <citation type="submission" date="2017-03" db="EMBL/GenBank/DDBJ databases">
        <title>Genome Survey of Euroglyphus maynei.</title>
        <authorList>
            <person name="Arlian L.G."/>
            <person name="Morgan M.S."/>
            <person name="Rider S.D."/>
        </authorList>
    </citation>
    <scope>NUCLEOTIDE SEQUENCE [LARGE SCALE GENOMIC DNA]</scope>
    <source>
        <strain evidence="2">Arlian Lab</strain>
        <tissue evidence="2">Whole body</tissue>
    </source>
</reference>
<dbReference type="AlphaFoldDB" id="A0A1Y3BA70"/>
<evidence type="ECO:0000313" key="2">
    <source>
        <dbReference type="EMBL" id="OTF76818.1"/>
    </source>
</evidence>
<comment type="caution">
    <text evidence="2">The sequence shown here is derived from an EMBL/GenBank/DDBJ whole genome shotgun (WGS) entry which is preliminary data.</text>
</comment>
<feature type="region of interest" description="Disordered" evidence="1">
    <location>
        <begin position="223"/>
        <end position="258"/>
    </location>
</feature>
<protein>
    <submittedName>
        <fullName evidence="2">Uncharacterized protein</fullName>
    </submittedName>
</protein>
<dbReference type="EMBL" id="MUJZ01035610">
    <property type="protein sequence ID" value="OTF76818.1"/>
    <property type="molecule type" value="Genomic_DNA"/>
</dbReference>
<feature type="compositionally biased region" description="Basic and acidic residues" evidence="1">
    <location>
        <begin position="225"/>
        <end position="244"/>
    </location>
</feature>
<feature type="non-terminal residue" evidence="2">
    <location>
        <position position="258"/>
    </location>
</feature>
<name>A0A1Y3BA70_EURMA</name>
<evidence type="ECO:0000256" key="1">
    <source>
        <dbReference type="SAM" id="MobiDB-lite"/>
    </source>
</evidence>
<proteinExistence type="predicted"/>
<gene>
    <name evidence="2" type="ORF">BLA29_009358</name>
</gene>
<feature type="compositionally biased region" description="Basic residues" evidence="1">
    <location>
        <begin position="249"/>
        <end position="258"/>
    </location>
</feature>
<sequence>MDITYDDISDFSDDYHSSPLLRDVGIQCNLKKFPESDWKKHEFTVPIVRNKPPIKVIKSSNNGIVSTFSDVPKLSSPSPDFRHDIDLDIDRPPSLRSTDVIYSQIDKSHKSNRGNNPSGNINIVYKQPLNVSKKHQTSMTSFDDSMYDIKTKEFGFDVNNPNFRKIPLPNPNENLLSGSLKNRYDKEVLEETISISNSSTDESYIGNNQILIKPKDNFNVVSTSRKNDSPMRQSYNHDDDDNHSFSKTNKMKKKKSSN</sequence>
<dbReference type="OrthoDB" id="6514669at2759"/>
<dbReference type="Proteomes" id="UP000194236">
    <property type="component" value="Unassembled WGS sequence"/>
</dbReference>
<evidence type="ECO:0000313" key="3">
    <source>
        <dbReference type="Proteomes" id="UP000194236"/>
    </source>
</evidence>